<dbReference type="Proteomes" id="UP000004367">
    <property type="component" value="Unassembled WGS sequence"/>
</dbReference>
<dbReference type="AlphaFoldDB" id="H5URI2"/>
<sequence>MGMPGFAEYALDAPPLGPLPVEVDPLMTADVEPCARLAADREGDDAGRWREVFARATSDPGQLVLVARHRGRVAGYGKATLLNMEGARNAPPGWYLTGVVVDPPFRRRGVGERLTRTRLDELRRRGVPDVRYFANARNLASLRLHERLGFREVTRDFSVPGVTFTGGVGVLCRWTAA</sequence>
<keyword evidence="2" id="KW-0012">Acyltransferase</keyword>
<comment type="caution">
    <text evidence="4">The sequence shown here is derived from an EMBL/GenBank/DDBJ whole genome shotgun (WGS) entry which is preliminary data.</text>
</comment>
<dbReference type="eggNOG" id="COG0456">
    <property type="taxonomic scope" value="Bacteria"/>
</dbReference>
<organism evidence="4 5">
    <name type="scientific">Mobilicoccus pelagius NBRC 104925</name>
    <dbReference type="NCBI Taxonomy" id="1089455"/>
    <lineage>
        <taxon>Bacteria</taxon>
        <taxon>Bacillati</taxon>
        <taxon>Actinomycetota</taxon>
        <taxon>Actinomycetes</taxon>
        <taxon>Micrococcales</taxon>
        <taxon>Dermatophilaceae</taxon>
        <taxon>Mobilicoccus</taxon>
    </lineage>
</organism>
<evidence type="ECO:0000313" key="5">
    <source>
        <dbReference type="Proteomes" id="UP000004367"/>
    </source>
</evidence>
<reference evidence="4 5" key="1">
    <citation type="submission" date="2012-02" db="EMBL/GenBank/DDBJ databases">
        <title>Whole genome shotgun sequence of Mobilicoccus pelagius NBRC 104925.</title>
        <authorList>
            <person name="Yoshida Y."/>
            <person name="Hosoyama A."/>
            <person name="Tsuchikane K."/>
            <person name="Katsumata H."/>
            <person name="Yamazaki S."/>
            <person name="Fujita N."/>
        </authorList>
    </citation>
    <scope>NUCLEOTIDE SEQUENCE [LARGE SCALE GENOMIC DNA]</scope>
    <source>
        <strain evidence="4 5">NBRC 104925</strain>
    </source>
</reference>
<dbReference type="STRING" id="1089455.MOPEL_071_00560"/>
<dbReference type="CDD" id="cd04301">
    <property type="entry name" value="NAT_SF"/>
    <property type="match status" value="1"/>
</dbReference>
<feature type="domain" description="N-acetyltransferase" evidence="3">
    <location>
        <begin position="21"/>
        <end position="177"/>
    </location>
</feature>
<keyword evidence="5" id="KW-1185">Reference proteome</keyword>
<keyword evidence="1 4" id="KW-0808">Transferase</keyword>
<dbReference type="InterPro" id="IPR050832">
    <property type="entry name" value="Bact_Acetyltransf"/>
</dbReference>
<dbReference type="SUPFAM" id="SSF55729">
    <property type="entry name" value="Acyl-CoA N-acyltransferases (Nat)"/>
    <property type="match status" value="1"/>
</dbReference>
<accession>H5URI2</accession>
<name>H5URI2_9MICO</name>
<dbReference type="PROSITE" id="PS51186">
    <property type="entry name" value="GNAT"/>
    <property type="match status" value="1"/>
</dbReference>
<dbReference type="PANTHER" id="PTHR43877:SF1">
    <property type="entry name" value="ACETYLTRANSFERASE"/>
    <property type="match status" value="1"/>
</dbReference>
<dbReference type="PANTHER" id="PTHR43877">
    <property type="entry name" value="AMINOALKYLPHOSPHONATE N-ACETYLTRANSFERASE-RELATED-RELATED"/>
    <property type="match status" value="1"/>
</dbReference>
<evidence type="ECO:0000313" key="4">
    <source>
        <dbReference type="EMBL" id="GAB48340.1"/>
    </source>
</evidence>
<dbReference type="Gene3D" id="3.40.630.30">
    <property type="match status" value="1"/>
</dbReference>
<evidence type="ECO:0000256" key="2">
    <source>
        <dbReference type="ARBA" id="ARBA00023315"/>
    </source>
</evidence>
<dbReference type="GO" id="GO:0016747">
    <property type="term" value="F:acyltransferase activity, transferring groups other than amino-acyl groups"/>
    <property type="evidence" value="ECO:0007669"/>
    <property type="project" value="InterPro"/>
</dbReference>
<gene>
    <name evidence="4" type="ORF">MOPEL_071_00560</name>
</gene>
<dbReference type="InterPro" id="IPR016181">
    <property type="entry name" value="Acyl_CoA_acyltransferase"/>
</dbReference>
<protein>
    <submittedName>
        <fullName evidence="4">Putative acetyltransferase</fullName>
    </submittedName>
</protein>
<dbReference type="Pfam" id="PF00583">
    <property type="entry name" value="Acetyltransf_1"/>
    <property type="match status" value="1"/>
</dbReference>
<evidence type="ECO:0000256" key="1">
    <source>
        <dbReference type="ARBA" id="ARBA00022679"/>
    </source>
</evidence>
<proteinExistence type="predicted"/>
<dbReference type="InterPro" id="IPR000182">
    <property type="entry name" value="GNAT_dom"/>
</dbReference>
<dbReference type="EMBL" id="BAFE01000051">
    <property type="protein sequence ID" value="GAB48340.1"/>
    <property type="molecule type" value="Genomic_DNA"/>
</dbReference>
<evidence type="ECO:0000259" key="3">
    <source>
        <dbReference type="PROSITE" id="PS51186"/>
    </source>
</evidence>